<dbReference type="InterPro" id="IPR000792">
    <property type="entry name" value="Tscrpt_reg_LuxR_C"/>
</dbReference>
<keyword evidence="7" id="KW-1185">Reference proteome</keyword>
<dbReference type="Pfam" id="PF00196">
    <property type="entry name" value="GerE"/>
    <property type="match status" value="1"/>
</dbReference>
<organism evidence="6 7">
    <name type="scientific">Pseudidiomarina indica</name>
    <dbReference type="NCBI Taxonomy" id="1159017"/>
    <lineage>
        <taxon>Bacteria</taxon>
        <taxon>Pseudomonadati</taxon>
        <taxon>Pseudomonadota</taxon>
        <taxon>Gammaproteobacteria</taxon>
        <taxon>Alteromonadales</taxon>
        <taxon>Idiomarinaceae</taxon>
        <taxon>Pseudidiomarina</taxon>
    </lineage>
</organism>
<evidence type="ECO:0000313" key="7">
    <source>
        <dbReference type="Proteomes" id="UP000199626"/>
    </source>
</evidence>
<dbReference type="InterPro" id="IPR011006">
    <property type="entry name" value="CheY-like_superfamily"/>
</dbReference>
<evidence type="ECO:0000256" key="2">
    <source>
        <dbReference type="ARBA" id="ARBA00023015"/>
    </source>
</evidence>
<dbReference type="SUPFAM" id="SSF52172">
    <property type="entry name" value="CheY-like"/>
    <property type="match status" value="1"/>
</dbReference>
<dbReference type="OrthoDB" id="9796655at2"/>
<evidence type="ECO:0000256" key="3">
    <source>
        <dbReference type="ARBA" id="ARBA00023125"/>
    </source>
</evidence>
<dbReference type="GO" id="GO:0006355">
    <property type="term" value="P:regulation of DNA-templated transcription"/>
    <property type="evidence" value="ECO:0007669"/>
    <property type="project" value="InterPro"/>
</dbReference>
<evidence type="ECO:0000256" key="1">
    <source>
        <dbReference type="ARBA" id="ARBA00023012"/>
    </source>
</evidence>
<accession>A0A1G6A4D8</accession>
<dbReference type="AlphaFoldDB" id="A0A1G6A4D8"/>
<dbReference type="RefSeq" id="WP_092590689.1">
    <property type="nucleotide sequence ID" value="NZ_FMXN01000001.1"/>
</dbReference>
<reference evidence="7" key="1">
    <citation type="submission" date="2016-10" db="EMBL/GenBank/DDBJ databases">
        <authorList>
            <person name="Varghese N."/>
            <person name="Submissions S."/>
        </authorList>
    </citation>
    <scope>NUCLEOTIDE SEQUENCE [LARGE SCALE GENOMIC DNA]</scope>
    <source>
        <strain evidence="7">CGMCC 1.10824</strain>
    </source>
</reference>
<keyword evidence="2" id="KW-0805">Transcription regulation</keyword>
<dbReference type="STRING" id="1159017.SAMN02927930_00127"/>
<dbReference type="GO" id="GO:0000160">
    <property type="term" value="P:phosphorelay signal transduction system"/>
    <property type="evidence" value="ECO:0007669"/>
    <property type="project" value="UniProtKB-KW"/>
</dbReference>
<keyword evidence="1" id="KW-0902">Two-component regulatory system</keyword>
<keyword evidence="3" id="KW-0238">DNA-binding</keyword>
<dbReference type="Proteomes" id="UP000199626">
    <property type="component" value="Unassembled WGS sequence"/>
</dbReference>
<dbReference type="SUPFAM" id="SSF46894">
    <property type="entry name" value="C-terminal effector domain of the bipartite response regulators"/>
    <property type="match status" value="1"/>
</dbReference>
<protein>
    <submittedName>
        <fullName evidence="6">Two-component system, NarL family, invasion response regulator UvrY</fullName>
    </submittedName>
</protein>
<proteinExistence type="predicted"/>
<feature type="domain" description="HTH luxR-type" evidence="5">
    <location>
        <begin position="143"/>
        <end position="208"/>
    </location>
</feature>
<evidence type="ECO:0000256" key="4">
    <source>
        <dbReference type="ARBA" id="ARBA00023163"/>
    </source>
</evidence>
<dbReference type="InterPro" id="IPR039420">
    <property type="entry name" value="WalR-like"/>
</dbReference>
<dbReference type="SMART" id="SM00421">
    <property type="entry name" value="HTH_LUXR"/>
    <property type="match status" value="1"/>
</dbReference>
<dbReference type="Gene3D" id="3.40.50.2300">
    <property type="match status" value="1"/>
</dbReference>
<dbReference type="InterPro" id="IPR016032">
    <property type="entry name" value="Sig_transdc_resp-reg_C-effctor"/>
</dbReference>
<dbReference type="PANTHER" id="PTHR43214:SF3">
    <property type="entry name" value="RESPONSE REGULATOR UVRY"/>
    <property type="match status" value="1"/>
</dbReference>
<dbReference type="PANTHER" id="PTHR43214">
    <property type="entry name" value="TWO-COMPONENT RESPONSE REGULATOR"/>
    <property type="match status" value="1"/>
</dbReference>
<gene>
    <name evidence="6" type="ORF">SAMN02927930_00127</name>
</gene>
<dbReference type="PROSITE" id="PS50043">
    <property type="entry name" value="HTH_LUXR_2"/>
    <property type="match status" value="1"/>
</dbReference>
<dbReference type="CDD" id="cd06170">
    <property type="entry name" value="LuxR_C_like"/>
    <property type="match status" value="1"/>
</dbReference>
<dbReference type="EMBL" id="FMXN01000001">
    <property type="protein sequence ID" value="SDB03311.1"/>
    <property type="molecule type" value="Genomic_DNA"/>
</dbReference>
<dbReference type="GO" id="GO:0003677">
    <property type="term" value="F:DNA binding"/>
    <property type="evidence" value="ECO:0007669"/>
    <property type="project" value="UniProtKB-KW"/>
</dbReference>
<dbReference type="PROSITE" id="PS00622">
    <property type="entry name" value="HTH_LUXR_1"/>
    <property type="match status" value="1"/>
</dbReference>
<name>A0A1G6A4D8_9GAMM</name>
<evidence type="ECO:0000313" key="6">
    <source>
        <dbReference type="EMBL" id="SDB03311.1"/>
    </source>
</evidence>
<evidence type="ECO:0000259" key="5">
    <source>
        <dbReference type="PROSITE" id="PS50043"/>
    </source>
</evidence>
<dbReference type="PRINTS" id="PR00038">
    <property type="entry name" value="HTHLUXR"/>
</dbReference>
<keyword evidence="4" id="KW-0804">Transcription</keyword>
<sequence length="220" mass="24563">MTDFIIAVPGDILRAGMEATVSSLNDSYQIVASVATLNQLRDAVKQHPFATVVLHSRLAGDGTIDGWRRLNQRYNDLQVILWCESFQDVLDFQYNTSQVDGFLMANASYSELEQACRNISKGRMYVASGVAEYLAKNPRSQTFRDLLGALSKRELQVAQMIGRGVRVADIAKHLNISSKTVNTFRYRIFYKLGISGDVALAHLAIKSGLVELETEYRHGQ</sequence>